<sequence length="182" mass="20468">MSVVIKHLPIPFQQSDNVKSLSTMPSQAPTYSPVPSLPLSSSLIQNTRHTFVIISLMQRHATQSPNPLLHPRFTHYPFTQHSYTHGRHILQSIKFIPTIYITSHSNILRVEPQSTPLPRDTPTAITPASRSTKFRCPSFSPPVPPAPDNTAHRDRKRSSDHIINHNEVRSRGPPSPIVTSER</sequence>
<protein>
    <submittedName>
        <fullName evidence="2">Uncharacterized protein</fullName>
    </submittedName>
</protein>
<proteinExistence type="predicted"/>
<evidence type="ECO:0000256" key="1">
    <source>
        <dbReference type="SAM" id="MobiDB-lite"/>
    </source>
</evidence>
<dbReference type="InParanoid" id="A0A067PI48"/>
<organism evidence="2 3">
    <name type="scientific">Jaapia argillacea MUCL 33604</name>
    <dbReference type="NCBI Taxonomy" id="933084"/>
    <lineage>
        <taxon>Eukaryota</taxon>
        <taxon>Fungi</taxon>
        <taxon>Dikarya</taxon>
        <taxon>Basidiomycota</taxon>
        <taxon>Agaricomycotina</taxon>
        <taxon>Agaricomycetes</taxon>
        <taxon>Agaricomycetidae</taxon>
        <taxon>Jaapiales</taxon>
        <taxon>Jaapiaceae</taxon>
        <taxon>Jaapia</taxon>
    </lineage>
</organism>
<evidence type="ECO:0000313" key="3">
    <source>
        <dbReference type="Proteomes" id="UP000027265"/>
    </source>
</evidence>
<feature type="region of interest" description="Disordered" evidence="1">
    <location>
        <begin position="111"/>
        <end position="182"/>
    </location>
</feature>
<dbReference type="HOGENOM" id="CLU_1482194_0_0_1"/>
<accession>A0A067PI48</accession>
<reference evidence="3" key="1">
    <citation type="journal article" date="2014" name="Proc. Natl. Acad. Sci. U.S.A.">
        <title>Extensive sampling of basidiomycete genomes demonstrates inadequacy of the white-rot/brown-rot paradigm for wood decay fungi.</title>
        <authorList>
            <person name="Riley R."/>
            <person name="Salamov A.A."/>
            <person name="Brown D.W."/>
            <person name="Nagy L.G."/>
            <person name="Floudas D."/>
            <person name="Held B.W."/>
            <person name="Levasseur A."/>
            <person name="Lombard V."/>
            <person name="Morin E."/>
            <person name="Otillar R."/>
            <person name="Lindquist E.A."/>
            <person name="Sun H."/>
            <person name="LaButti K.M."/>
            <person name="Schmutz J."/>
            <person name="Jabbour D."/>
            <person name="Luo H."/>
            <person name="Baker S.E."/>
            <person name="Pisabarro A.G."/>
            <person name="Walton J.D."/>
            <person name="Blanchette R.A."/>
            <person name="Henrissat B."/>
            <person name="Martin F."/>
            <person name="Cullen D."/>
            <person name="Hibbett D.S."/>
            <person name="Grigoriev I.V."/>
        </authorList>
    </citation>
    <scope>NUCLEOTIDE SEQUENCE [LARGE SCALE GENOMIC DNA]</scope>
    <source>
        <strain evidence="3">MUCL 33604</strain>
    </source>
</reference>
<dbReference type="Proteomes" id="UP000027265">
    <property type="component" value="Unassembled WGS sequence"/>
</dbReference>
<feature type="compositionally biased region" description="Basic and acidic residues" evidence="1">
    <location>
        <begin position="157"/>
        <end position="170"/>
    </location>
</feature>
<name>A0A067PI48_9AGAM</name>
<dbReference type="EMBL" id="KL197765">
    <property type="protein sequence ID" value="KDQ50156.1"/>
    <property type="molecule type" value="Genomic_DNA"/>
</dbReference>
<gene>
    <name evidence="2" type="ORF">JAAARDRAFT_591038</name>
</gene>
<keyword evidence="3" id="KW-1185">Reference proteome</keyword>
<dbReference type="AlphaFoldDB" id="A0A067PI48"/>
<evidence type="ECO:0000313" key="2">
    <source>
        <dbReference type="EMBL" id="KDQ50156.1"/>
    </source>
</evidence>